<organism evidence="6 7">
    <name type="scientific">Diatrype stigma</name>
    <dbReference type="NCBI Taxonomy" id="117547"/>
    <lineage>
        <taxon>Eukaryota</taxon>
        <taxon>Fungi</taxon>
        <taxon>Dikarya</taxon>
        <taxon>Ascomycota</taxon>
        <taxon>Pezizomycotina</taxon>
        <taxon>Sordariomycetes</taxon>
        <taxon>Xylariomycetidae</taxon>
        <taxon>Xylariales</taxon>
        <taxon>Diatrypaceae</taxon>
        <taxon>Diatrype</taxon>
    </lineage>
</organism>
<evidence type="ECO:0000259" key="5">
    <source>
        <dbReference type="PROSITE" id="PS51011"/>
    </source>
</evidence>
<evidence type="ECO:0000256" key="4">
    <source>
        <dbReference type="SAM" id="MobiDB-lite"/>
    </source>
</evidence>
<protein>
    <recommendedName>
        <fullName evidence="5">ARID domain-containing protein</fullName>
    </recommendedName>
</protein>
<feature type="region of interest" description="Disordered" evidence="4">
    <location>
        <begin position="475"/>
        <end position="610"/>
    </location>
</feature>
<dbReference type="SUPFAM" id="SSF46774">
    <property type="entry name" value="ARID-like"/>
    <property type="match status" value="1"/>
</dbReference>
<dbReference type="CDD" id="cd16871">
    <property type="entry name" value="ARID_Swi1p-like"/>
    <property type="match status" value="1"/>
</dbReference>
<dbReference type="GO" id="GO:0000976">
    <property type="term" value="F:transcription cis-regulatory region binding"/>
    <property type="evidence" value="ECO:0007669"/>
    <property type="project" value="TreeGrafter"/>
</dbReference>
<feature type="compositionally biased region" description="Polar residues" evidence="4">
    <location>
        <begin position="191"/>
        <end position="200"/>
    </location>
</feature>
<dbReference type="PANTHER" id="PTHR13964:SF27">
    <property type="entry name" value="HAT-TRICK, ISOFORM D"/>
    <property type="match status" value="1"/>
</dbReference>
<evidence type="ECO:0000256" key="3">
    <source>
        <dbReference type="ARBA" id="ARBA00023242"/>
    </source>
</evidence>
<evidence type="ECO:0000313" key="6">
    <source>
        <dbReference type="EMBL" id="KAK7754416.1"/>
    </source>
</evidence>
<sequence>MSSWMNDASAVPNHNGNNGFSHMNDPNNMAAAPIPAGGMMDPSAFMANPNQFNPAVAAGQFANPQQMAAAMQQNGPMRNASPAFSNPVYQTNPVIPSKRPRPREDSIGASPRQNPGMLPTSRADTPQQSHFPGFQPNAMPQPNPGQPQHYPHLQPNGSANASPSPVMAGNQLRPGSVPGRVNTASPHPFSPASQHFNHQPSPVPSEHSGTPQPNPYMQQQMQQQNFPPNFNPGYAPSPSPGRPMPQNQMPQFMAAQHMGQQPQPRPQMHPNQMLTPQQMHQMQQMQQQMQAQGRGGIDQSNMMYQQFLQQKFQQGNMGAMSNMPNMGNMGNMQMAQMQVQNMAQQGRGMMQKQGMPMQNGQMPPGAMRPHQPPQVSRVTNPDGFLKSLIAFMSAKQLPVDPSPIIEGRPLHLLQIFSTVCKFGYYQKVSATNSWPQIAIALGFNPQQSPTAPGQLKAVYERNLLKFEEAWLSQHMKQQGMPGPGTPNQGKPQRMGQMGQMGQMQPGHPMQPGQPQQMPQPHVQTPVKQMAHGIPPPTANGFSTPQHPQMSQPPAHATPTPGPGHARSSISKSIDSTPGTGDFPMPSPGPVVKPGSISMQPPPHQQGDTTAQANATAALPFPGPFSSDPEEYVPCSREVDKYTFGGLDLPSLTKLGTELERCKPDIPPAQELGLVDLHALTKSIQSGIHGEVRLALDTLATVTKAADTLVPLAIDLRHCDDLVESLLDCAEEQVDLLAEKADPISDEIDLSSYEDVTRLCRAEIHMSIRKVSIFGDVDYELERAVSRLLAITTILRNLSFIEVNQPVIADESVVRFLCSVIRSLGTHENLLRTSSNCLDFMKDVIIMLSNIAGSLELPGREQALCLLQFLLAFAPTPAPALTNGRVVFSPYEPALHPYLPYAVDSLAKLLARDEPNRTHFKLLFAADASTSWPYELLTRTFALAISPIPDQSKESRPASLPSTVEARKPMLMQGLLAADIVAQLAPGPETGVARCWLSSGEGFAHNLFRLIRTLCTQTESAPRPANPRTQPRDDTDVLYIITCGVSTLRRLGEKARDPNDPSSHPFPALPIRESLFGALQTLKSPKWALILNQLSALSGLED</sequence>
<evidence type="ECO:0000256" key="2">
    <source>
        <dbReference type="ARBA" id="ARBA00023163"/>
    </source>
</evidence>
<reference evidence="6 7" key="1">
    <citation type="submission" date="2024-02" db="EMBL/GenBank/DDBJ databases">
        <title>De novo assembly and annotation of 12 fungi associated with fruit tree decline syndrome in Ontario, Canada.</title>
        <authorList>
            <person name="Sulman M."/>
            <person name="Ellouze W."/>
            <person name="Ilyukhin E."/>
        </authorList>
    </citation>
    <scope>NUCLEOTIDE SEQUENCE [LARGE SCALE GENOMIC DNA]</scope>
    <source>
        <strain evidence="6 7">M11/M66-122</strain>
    </source>
</reference>
<accession>A0AAN9YR90</accession>
<comment type="caution">
    <text evidence="6">The sequence shown here is derived from an EMBL/GenBank/DDBJ whole genome shotgun (WGS) entry which is preliminary data.</text>
</comment>
<feature type="region of interest" description="Disordered" evidence="4">
    <location>
        <begin position="67"/>
        <end position="248"/>
    </location>
</feature>
<feature type="compositionally biased region" description="Low complexity" evidence="4">
    <location>
        <begin position="355"/>
        <end position="367"/>
    </location>
</feature>
<feature type="region of interest" description="Disordered" evidence="4">
    <location>
        <begin position="355"/>
        <end position="376"/>
    </location>
</feature>
<feature type="compositionally biased region" description="Polar residues" evidence="4">
    <location>
        <begin position="567"/>
        <end position="578"/>
    </location>
</feature>
<feature type="compositionally biased region" description="Low complexity" evidence="4">
    <location>
        <begin position="552"/>
        <end position="565"/>
    </location>
</feature>
<dbReference type="Pfam" id="PF01388">
    <property type="entry name" value="ARID"/>
    <property type="match status" value="1"/>
</dbReference>
<feature type="compositionally biased region" description="Polar residues" evidence="4">
    <location>
        <begin position="539"/>
        <end position="551"/>
    </location>
</feature>
<proteinExistence type="predicted"/>
<feature type="compositionally biased region" description="Low complexity" evidence="4">
    <location>
        <begin position="488"/>
        <end position="520"/>
    </location>
</feature>
<dbReference type="PANTHER" id="PTHR13964">
    <property type="entry name" value="RBP-RELATED"/>
    <property type="match status" value="1"/>
</dbReference>
<dbReference type="EMBL" id="JAKJXP020000021">
    <property type="protein sequence ID" value="KAK7754416.1"/>
    <property type="molecule type" value="Genomic_DNA"/>
</dbReference>
<feature type="compositionally biased region" description="Polar residues" evidence="4">
    <location>
        <begin position="82"/>
        <end position="94"/>
    </location>
</feature>
<dbReference type="InterPro" id="IPR051232">
    <property type="entry name" value="ARID/SWI1_ChromRemod"/>
</dbReference>
<feature type="compositionally biased region" description="Low complexity" evidence="4">
    <location>
        <begin position="215"/>
        <end position="232"/>
    </location>
</feature>
<dbReference type="Gene3D" id="1.10.150.60">
    <property type="entry name" value="ARID DNA-binding domain"/>
    <property type="match status" value="1"/>
</dbReference>
<dbReference type="InterPro" id="IPR036431">
    <property type="entry name" value="ARID_dom_sf"/>
</dbReference>
<keyword evidence="2" id="KW-0804">Transcription</keyword>
<dbReference type="Proteomes" id="UP001320420">
    <property type="component" value="Unassembled WGS sequence"/>
</dbReference>
<evidence type="ECO:0000313" key="7">
    <source>
        <dbReference type="Proteomes" id="UP001320420"/>
    </source>
</evidence>
<dbReference type="PROSITE" id="PS51011">
    <property type="entry name" value="ARID"/>
    <property type="match status" value="1"/>
</dbReference>
<keyword evidence="1" id="KW-0805">Transcription regulation</keyword>
<dbReference type="SMART" id="SM00501">
    <property type="entry name" value="BRIGHT"/>
    <property type="match status" value="1"/>
</dbReference>
<feature type="domain" description="ARID" evidence="5">
    <location>
        <begin position="378"/>
        <end position="471"/>
    </location>
</feature>
<keyword evidence="7" id="KW-1185">Reference proteome</keyword>
<dbReference type="InterPro" id="IPR001606">
    <property type="entry name" value="ARID_dom"/>
</dbReference>
<keyword evidence="3" id="KW-0539">Nucleus</keyword>
<evidence type="ECO:0000256" key="1">
    <source>
        <dbReference type="ARBA" id="ARBA00023015"/>
    </source>
</evidence>
<dbReference type="GO" id="GO:0006357">
    <property type="term" value="P:regulation of transcription by RNA polymerase II"/>
    <property type="evidence" value="ECO:0007669"/>
    <property type="project" value="TreeGrafter"/>
</dbReference>
<name>A0AAN9YR90_9PEZI</name>
<gene>
    <name evidence="6" type="ORF">SLS62_003710</name>
</gene>
<dbReference type="GO" id="GO:0016514">
    <property type="term" value="C:SWI/SNF complex"/>
    <property type="evidence" value="ECO:0007669"/>
    <property type="project" value="TreeGrafter"/>
</dbReference>
<dbReference type="AlphaFoldDB" id="A0AAN9YR90"/>
<dbReference type="SMART" id="SM01014">
    <property type="entry name" value="ARID"/>
    <property type="match status" value="1"/>
</dbReference>